<organism evidence="2 3">
    <name type="scientific">Penicillium oxalicum (strain 114-2 / CGMCC 5302)</name>
    <name type="common">Penicillium decumbens</name>
    <dbReference type="NCBI Taxonomy" id="933388"/>
    <lineage>
        <taxon>Eukaryota</taxon>
        <taxon>Fungi</taxon>
        <taxon>Dikarya</taxon>
        <taxon>Ascomycota</taxon>
        <taxon>Pezizomycotina</taxon>
        <taxon>Eurotiomycetes</taxon>
        <taxon>Eurotiomycetidae</taxon>
        <taxon>Eurotiales</taxon>
        <taxon>Aspergillaceae</taxon>
        <taxon>Penicillium</taxon>
    </lineage>
</organism>
<reference evidence="2 3" key="1">
    <citation type="journal article" date="2013" name="PLoS ONE">
        <title>Genomic and secretomic analyses reveal unique features of the lignocellulolytic enzyme system of Penicillium decumbens.</title>
        <authorList>
            <person name="Liu G."/>
            <person name="Zhang L."/>
            <person name="Wei X."/>
            <person name="Zou G."/>
            <person name="Qin Y."/>
            <person name="Ma L."/>
            <person name="Li J."/>
            <person name="Zheng H."/>
            <person name="Wang S."/>
            <person name="Wang C."/>
            <person name="Xun L."/>
            <person name="Zhao G.-P."/>
            <person name="Zhou Z."/>
            <person name="Qu Y."/>
        </authorList>
    </citation>
    <scope>NUCLEOTIDE SEQUENCE [LARGE SCALE GENOMIC DNA]</scope>
    <source>
        <strain evidence="3">114-2 / CGMCC 5302</strain>
    </source>
</reference>
<feature type="compositionally biased region" description="Basic and acidic residues" evidence="1">
    <location>
        <begin position="71"/>
        <end position="80"/>
    </location>
</feature>
<dbReference type="EMBL" id="KB644408">
    <property type="protein sequence ID" value="EPS25720.1"/>
    <property type="molecule type" value="Genomic_DNA"/>
</dbReference>
<feature type="compositionally biased region" description="Basic residues" evidence="1">
    <location>
        <begin position="81"/>
        <end position="91"/>
    </location>
</feature>
<evidence type="ECO:0000313" key="2">
    <source>
        <dbReference type="EMBL" id="EPS25720.1"/>
    </source>
</evidence>
<proteinExistence type="predicted"/>
<feature type="region of interest" description="Disordered" evidence="1">
    <location>
        <begin position="39"/>
        <end position="101"/>
    </location>
</feature>
<evidence type="ECO:0000313" key="3">
    <source>
        <dbReference type="Proteomes" id="UP000019376"/>
    </source>
</evidence>
<dbReference type="AlphaFoldDB" id="S7Z5C5"/>
<dbReference type="Proteomes" id="UP000019376">
    <property type="component" value="Unassembled WGS sequence"/>
</dbReference>
<dbReference type="HOGENOM" id="CLU_2292622_0_0_1"/>
<sequence length="101" mass="11272">MASVQLPNPYFLANHVHVSPLDVTGWSCMWGRRQRDWGYIPKSGIGPEDRDSGLSACPQPKIIPSARAVGGKKESREGENKKKKKNPKPKQKQYSSATKPR</sequence>
<accession>S7Z5C5</accession>
<name>S7Z5C5_PENO1</name>
<keyword evidence="3" id="KW-1185">Reference proteome</keyword>
<protein>
    <submittedName>
        <fullName evidence="2">Uncharacterized protein</fullName>
    </submittedName>
</protein>
<evidence type="ECO:0000256" key="1">
    <source>
        <dbReference type="SAM" id="MobiDB-lite"/>
    </source>
</evidence>
<gene>
    <name evidence="2" type="ORF">PDE_00655</name>
</gene>